<feature type="domain" description="Inositolphosphotransferase Aur1/Ipt1" evidence="2">
    <location>
        <begin position="109"/>
        <end position="297"/>
    </location>
</feature>
<feature type="transmembrane region" description="Helical" evidence="1">
    <location>
        <begin position="80"/>
        <end position="100"/>
    </location>
</feature>
<name>A0AA41YUF6_9HYPH</name>
<dbReference type="Pfam" id="PF14378">
    <property type="entry name" value="PAP2_3"/>
    <property type="match status" value="1"/>
</dbReference>
<evidence type="ECO:0000313" key="3">
    <source>
        <dbReference type="EMBL" id="MCW6508334.1"/>
    </source>
</evidence>
<dbReference type="Proteomes" id="UP001165667">
    <property type="component" value="Unassembled WGS sequence"/>
</dbReference>
<dbReference type="InterPro" id="IPR026841">
    <property type="entry name" value="Aur1/Ipt1"/>
</dbReference>
<comment type="caution">
    <text evidence="3">The sequence shown here is derived from an EMBL/GenBank/DDBJ whole genome shotgun (WGS) entry which is preliminary data.</text>
</comment>
<feature type="transmembrane region" description="Helical" evidence="1">
    <location>
        <begin position="21"/>
        <end position="43"/>
    </location>
</feature>
<feature type="transmembrane region" description="Helical" evidence="1">
    <location>
        <begin position="266"/>
        <end position="296"/>
    </location>
</feature>
<gene>
    <name evidence="3" type="ORF">M8523_09895</name>
</gene>
<feature type="transmembrane region" description="Helical" evidence="1">
    <location>
        <begin position="167"/>
        <end position="192"/>
    </location>
</feature>
<feature type="transmembrane region" description="Helical" evidence="1">
    <location>
        <begin position="232"/>
        <end position="254"/>
    </location>
</feature>
<organism evidence="3 4">
    <name type="scientific">Lichenifustis flavocetrariae</name>
    <dbReference type="NCBI Taxonomy" id="2949735"/>
    <lineage>
        <taxon>Bacteria</taxon>
        <taxon>Pseudomonadati</taxon>
        <taxon>Pseudomonadota</taxon>
        <taxon>Alphaproteobacteria</taxon>
        <taxon>Hyphomicrobiales</taxon>
        <taxon>Lichenihabitantaceae</taxon>
        <taxon>Lichenifustis</taxon>
    </lineage>
</organism>
<evidence type="ECO:0000256" key="1">
    <source>
        <dbReference type="SAM" id="Phobius"/>
    </source>
</evidence>
<proteinExistence type="predicted"/>
<evidence type="ECO:0000313" key="4">
    <source>
        <dbReference type="Proteomes" id="UP001165667"/>
    </source>
</evidence>
<keyword evidence="1" id="KW-0472">Membrane</keyword>
<keyword evidence="1" id="KW-0812">Transmembrane</keyword>
<reference evidence="3" key="1">
    <citation type="submission" date="2022-05" db="EMBL/GenBank/DDBJ databases">
        <authorList>
            <person name="Pankratov T."/>
        </authorList>
    </citation>
    <scope>NUCLEOTIDE SEQUENCE</scope>
    <source>
        <strain evidence="3">BP6-180914</strain>
    </source>
</reference>
<sequence length="314" mass="33612">MFASARNLFGRMVAQGSEPALAASALFAIIIAVGLVSGTIGYRAELDDVVIVLVGMWLCGLACQLFGLRCIGQGTKAVAIFFIMSTLAAAASAVLAKISWPYADDTLNAWDRVLLPGFDWPSTMMAINQHPAVMAVLSRAYSSLNWQPALLLFVFCMVERSDQAWRILSVLALALVPCLLIFPFCPALAGYAHFRIPRAAVRNVGSGVAWRAPMVLDGLRNGQIQSLGIETLGGLITMPSFHAASAIILGWGAWASRWLRWPTALLNVIMFVSAVPISGHYVVDVLAGGIIALLAIKVSTARDGRSIATWANPE</sequence>
<accession>A0AA41YUF6</accession>
<dbReference type="EMBL" id="JAMOIM010000005">
    <property type="protein sequence ID" value="MCW6508334.1"/>
    <property type="molecule type" value="Genomic_DNA"/>
</dbReference>
<dbReference type="RefSeq" id="WP_282584701.1">
    <property type="nucleotide sequence ID" value="NZ_JAMOIM010000005.1"/>
</dbReference>
<keyword evidence="4" id="KW-1185">Reference proteome</keyword>
<keyword evidence="1" id="KW-1133">Transmembrane helix</keyword>
<dbReference type="GO" id="GO:0016020">
    <property type="term" value="C:membrane"/>
    <property type="evidence" value="ECO:0007669"/>
    <property type="project" value="UniProtKB-SubCell"/>
</dbReference>
<dbReference type="AlphaFoldDB" id="A0AA41YUF6"/>
<feature type="transmembrane region" description="Helical" evidence="1">
    <location>
        <begin position="49"/>
        <end position="68"/>
    </location>
</feature>
<evidence type="ECO:0000259" key="2">
    <source>
        <dbReference type="Pfam" id="PF14378"/>
    </source>
</evidence>
<protein>
    <submittedName>
        <fullName evidence="3">Phosphatase PAP2 family protein</fullName>
    </submittedName>
</protein>